<reference evidence="4" key="1">
    <citation type="journal article" date="2021" name="BMC Genomics">
        <title>Chromosome-level genome assembly and manually-curated proteome of model necrotroph Parastagonospora nodorum Sn15 reveals a genome-wide trove of candidate effector homologs, and redundancy of virulence-related functions within an accessory chromosome.</title>
        <authorList>
            <person name="Bertazzoni S."/>
            <person name="Jones D.A.B."/>
            <person name="Phan H.T."/>
            <person name="Tan K.-C."/>
            <person name="Hane J.K."/>
        </authorList>
    </citation>
    <scope>NUCLEOTIDE SEQUENCE [LARGE SCALE GENOMIC DNA]</scope>
    <source>
        <strain evidence="4">SN15 / ATCC MYA-4574 / FGSC 10173)</strain>
    </source>
</reference>
<evidence type="ECO:0000313" key="3">
    <source>
        <dbReference type="EMBL" id="QRC97873.1"/>
    </source>
</evidence>
<sequence length="1293" mass="142921">MNAVDAHAQPYDGQRRQQRHPQDASPQGYAPMSTTGNFFMPETQGTFTFSAEPSSMMYDGAMTTLPTSTTGQESVYTPHIGSSIDSSLHPDMVNYSYPPVNGYAQMHNYSLSPSSYNGNGQGISPSHSVEHLSPENGYMSDPSIQGLSTYATPNFNPQQIDDTLANFSISDNDQVTAFPSFNGSMDMSQLTSGTLNMFNAQPPMLSSNAPRELHHQLISPAITNNSSPIVGNDGSTFQPMHYPGAYHTSTPPNQHAQIPQSTPGTQMQSPALTNSPSNNATVNIKPLRRHLTSPIVRVEHYSRDDSPSRSDNSRPLSKRSHGSRPSASHLSPYPPDESTDEEEDVHEQVRVQPVVRSHERNEDGSWQTSHISRQAGINPGDRQAMGDAWVPSLGELVEQHAKQEKKLVVQEWLTKSEVGSEAGDTATGSDNLGSSNLLVPHAGRRRAKSTNDMHRHGPQSNFGLGVRTDFSQYNDASIPGPGVYIDERSEYNDYDDEDDESAAPESPAAAVDVRASQEDTSYFPPAKESVSIIGTIVKPWVDVPSQTSNASTRYQPPTSNAAMMRFRLRAKDVESASLAATVGSRRLSESDLGSVRAAPGVARLIEPDPKKSKERQRRPSFLDNILPKRAPANRAPANLLKRKGSIPVQQPSSETALDKTKEPIMEKPKRIGSWGRPKSPRVDTNLSNHSREGAPPSANGLSANNTGPWYHGARNVIKRSRSRSDIGKSPGLKELMTQHGGPPMPMLASPLADTEATKPTAQPSPAGDDNEDEPEAVQMDLQVRTDPIIPTYEGFRTHARRLNPRLADYMVERITQEQMRRYKRLLEFRVKHMNAVKNRNCASEGFCTDLGGEAKQLPPKAGNKDADATFIGFQVTAPGGSEEDGDPLPEGVVQANQFSSGIPLPPVKRLPAEFECTLCFKVKQFYKPSDWTKHVHEDVQPFTCTFPNCGEPKSFKRKADWVRHENERHRQLENWTCQIADCNHTCYRKDNFVQHLVREHKIAEPRQRTRQGSNKEAAAADQEDIWSIVERCRRDTAKQPKDEPCRFCGNICTSWKKLTVHLAKHMEQISMPILTLVEQKQLNADSIISPVVEMPDSRKLSMNPNKSPVDNNPSRYIPNSNLAPGIDPYGQYPQDVKSETGSTGMHTYPPPQMLPYKGPQSNGVSGYADYAVNNGVPYPSQTYPGLQQPPKPLNGYANGLQIPSQPYANGQYGITPVTAVQQQQNMYTDSPIDQTAFPSYYTQEPQNLTNDATNMGFATTSGMQYQQQPQPQQGAYQAMPYMNPQHNYQYQGQ</sequence>
<dbReference type="VEuPathDB" id="FungiDB:JI435_152120"/>
<dbReference type="EMBL" id="CP069030">
    <property type="protein sequence ID" value="QRC97873.1"/>
    <property type="molecule type" value="Genomic_DNA"/>
</dbReference>
<feature type="region of interest" description="Disordered" evidence="1">
    <location>
        <begin position="493"/>
        <end position="517"/>
    </location>
</feature>
<dbReference type="PANTHER" id="PTHR35391">
    <property type="entry name" value="C2H2-TYPE DOMAIN-CONTAINING PROTEIN-RELATED"/>
    <property type="match status" value="1"/>
</dbReference>
<dbReference type="InterPro" id="IPR058925">
    <property type="entry name" value="zf-C2H2_AcuF"/>
</dbReference>
<organism evidence="3 4">
    <name type="scientific">Phaeosphaeria nodorum (strain SN15 / ATCC MYA-4574 / FGSC 10173)</name>
    <name type="common">Glume blotch fungus</name>
    <name type="synonym">Parastagonospora nodorum</name>
    <dbReference type="NCBI Taxonomy" id="321614"/>
    <lineage>
        <taxon>Eukaryota</taxon>
        <taxon>Fungi</taxon>
        <taxon>Dikarya</taxon>
        <taxon>Ascomycota</taxon>
        <taxon>Pezizomycotina</taxon>
        <taxon>Dothideomycetes</taxon>
        <taxon>Pleosporomycetidae</taxon>
        <taxon>Pleosporales</taxon>
        <taxon>Pleosporineae</taxon>
        <taxon>Phaeosphaeriaceae</taxon>
        <taxon>Parastagonospora</taxon>
    </lineage>
</organism>
<dbReference type="Pfam" id="PF26082">
    <property type="entry name" value="zf-C2H2_AcuF"/>
    <property type="match status" value="1"/>
</dbReference>
<name>A0A7U2I109_PHANO</name>
<feature type="compositionally biased region" description="Low complexity" evidence="1">
    <location>
        <begin position="503"/>
        <end position="513"/>
    </location>
</feature>
<evidence type="ECO:0000259" key="2">
    <source>
        <dbReference type="PROSITE" id="PS00028"/>
    </source>
</evidence>
<protein>
    <recommendedName>
        <fullName evidence="2">C2H2-type domain-containing protein</fullName>
    </recommendedName>
</protein>
<feature type="domain" description="C2H2-type" evidence="2">
    <location>
        <begin position="977"/>
        <end position="1000"/>
    </location>
</feature>
<proteinExistence type="predicted"/>
<evidence type="ECO:0000256" key="1">
    <source>
        <dbReference type="SAM" id="MobiDB-lite"/>
    </source>
</evidence>
<dbReference type="PROSITE" id="PS00028">
    <property type="entry name" value="ZINC_FINGER_C2H2_1"/>
    <property type="match status" value="1"/>
</dbReference>
<feature type="region of interest" description="Disordered" evidence="1">
    <location>
        <begin position="419"/>
        <end position="466"/>
    </location>
</feature>
<feature type="compositionally biased region" description="Polar residues" evidence="1">
    <location>
        <begin position="426"/>
        <end position="437"/>
    </location>
</feature>
<evidence type="ECO:0000313" key="4">
    <source>
        <dbReference type="Proteomes" id="UP000663193"/>
    </source>
</evidence>
<dbReference type="SMART" id="SM00355">
    <property type="entry name" value="ZnF_C2H2"/>
    <property type="match status" value="3"/>
</dbReference>
<feature type="region of interest" description="Disordered" evidence="1">
    <location>
        <begin position="604"/>
        <end position="773"/>
    </location>
</feature>
<dbReference type="Proteomes" id="UP000663193">
    <property type="component" value="Chromosome 8"/>
</dbReference>
<feature type="compositionally biased region" description="Low complexity" evidence="1">
    <location>
        <begin position="627"/>
        <end position="639"/>
    </location>
</feature>
<feature type="compositionally biased region" description="Polar residues" evidence="1">
    <location>
        <begin position="247"/>
        <end position="282"/>
    </location>
</feature>
<feature type="region of interest" description="Disordered" evidence="1">
    <location>
        <begin position="237"/>
        <end position="386"/>
    </location>
</feature>
<accession>A0A7U2I109</accession>
<dbReference type="InterPro" id="IPR013087">
    <property type="entry name" value="Znf_C2H2_type"/>
</dbReference>
<keyword evidence="4" id="KW-1185">Reference proteome</keyword>
<feature type="region of interest" description="Disordered" evidence="1">
    <location>
        <begin position="1"/>
        <end position="36"/>
    </location>
</feature>
<feature type="compositionally biased region" description="Basic and acidic residues" evidence="1">
    <location>
        <begin position="656"/>
        <end position="669"/>
    </location>
</feature>
<dbReference type="OrthoDB" id="5315052at2759"/>
<feature type="compositionally biased region" description="Basic and acidic residues" evidence="1">
    <location>
        <begin position="297"/>
        <end position="312"/>
    </location>
</feature>
<gene>
    <name evidence="3" type="ORF">JI435_152120</name>
</gene>
<feature type="compositionally biased region" description="Acidic residues" evidence="1">
    <location>
        <begin position="493"/>
        <end position="502"/>
    </location>
</feature>
<dbReference type="PANTHER" id="PTHR35391:SF3">
    <property type="entry name" value="FINGER DOMAIN PROTEIN, PUTATIVE (AFU_ORTHOLOGUE AFUA_8G04300)-RELATED"/>
    <property type="match status" value="1"/>
</dbReference>